<dbReference type="PATRIC" id="fig|512763.3.peg.3280"/>
<proteinExistence type="predicted"/>
<protein>
    <submittedName>
        <fullName evidence="2">Uncharacterized protein</fullName>
    </submittedName>
</protein>
<keyword evidence="1" id="KW-1133">Transmembrane helix</keyword>
<dbReference type="Proteomes" id="UP000061382">
    <property type="component" value="Chromosome"/>
</dbReference>
<sequence>MKQNPSSALQKDSPLLLLMAIYQIAGGVLGLGLFLKMIPQLQNPSPSTWVGIGIAALLYSFSIFCGFSLLQRKRKGYTFSLVNQVLQVIGFGVAGLAYNYVSGIKIGVGIDFLLSWVFKFRFSLSSFSFSFGTNTGASFVTVNVLALFLIYFLERVREEASKK</sequence>
<dbReference type="AlphaFoldDB" id="A0A0P0CTS8"/>
<organism evidence="2 3">
    <name type="scientific">Rufibacter tibetensis</name>
    <dbReference type="NCBI Taxonomy" id="512763"/>
    <lineage>
        <taxon>Bacteria</taxon>
        <taxon>Pseudomonadati</taxon>
        <taxon>Bacteroidota</taxon>
        <taxon>Cytophagia</taxon>
        <taxon>Cytophagales</taxon>
        <taxon>Hymenobacteraceae</taxon>
        <taxon>Rufibacter</taxon>
    </lineage>
</organism>
<evidence type="ECO:0000313" key="2">
    <source>
        <dbReference type="EMBL" id="ALJ00031.1"/>
    </source>
</evidence>
<evidence type="ECO:0000313" key="3">
    <source>
        <dbReference type="Proteomes" id="UP000061382"/>
    </source>
</evidence>
<feature type="transmembrane region" description="Helical" evidence="1">
    <location>
        <begin position="135"/>
        <end position="153"/>
    </location>
</feature>
<gene>
    <name evidence="2" type="ORF">DC20_14905</name>
</gene>
<reference evidence="2 3" key="1">
    <citation type="submission" date="2015-08" db="EMBL/GenBank/DDBJ databases">
        <title>Complete genome sequence of Rufibacter tibetensis strain 1351t, a radiation-resistant bacterium from tibet plateau.</title>
        <authorList>
            <person name="Dai J."/>
        </authorList>
    </citation>
    <scope>NUCLEOTIDE SEQUENCE [LARGE SCALE GENOMIC DNA]</scope>
    <source>
        <strain evidence="2 3">1351</strain>
    </source>
</reference>
<keyword evidence="3" id="KW-1185">Reference proteome</keyword>
<keyword evidence="1" id="KW-0812">Transmembrane</keyword>
<dbReference type="STRING" id="512763.DC20_14905"/>
<name>A0A0P0CTS8_9BACT</name>
<feature type="transmembrane region" description="Helical" evidence="1">
    <location>
        <begin position="47"/>
        <end position="69"/>
    </location>
</feature>
<keyword evidence="1" id="KW-0472">Membrane</keyword>
<feature type="transmembrane region" description="Helical" evidence="1">
    <location>
        <begin position="15"/>
        <end position="35"/>
    </location>
</feature>
<dbReference type="RefSeq" id="WP_157593173.1">
    <property type="nucleotide sequence ID" value="NZ_CP012643.1"/>
</dbReference>
<dbReference type="EMBL" id="CP012643">
    <property type="protein sequence ID" value="ALJ00031.1"/>
    <property type="molecule type" value="Genomic_DNA"/>
</dbReference>
<accession>A0A0P0CTS8</accession>
<dbReference type="KEGG" id="rti:DC20_14905"/>
<feature type="transmembrane region" description="Helical" evidence="1">
    <location>
        <begin position="81"/>
        <end position="101"/>
    </location>
</feature>
<evidence type="ECO:0000256" key="1">
    <source>
        <dbReference type="SAM" id="Phobius"/>
    </source>
</evidence>
<dbReference type="OrthoDB" id="1448671at2"/>